<evidence type="ECO:0000313" key="4">
    <source>
        <dbReference type="Proteomes" id="UP001321492"/>
    </source>
</evidence>
<dbReference type="Gene3D" id="1.10.150.320">
    <property type="entry name" value="Photosystem II 12 kDa extrinsic protein"/>
    <property type="match status" value="1"/>
</dbReference>
<name>A0ABT7ACY0_9HYPH</name>
<protein>
    <submittedName>
        <fullName evidence="3">Helix-hairpin-helix domain-containing protein</fullName>
    </submittedName>
</protein>
<keyword evidence="2" id="KW-0732">Signal</keyword>
<dbReference type="EMBL" id="JASJEV010000001">
    <property type="protein sequence ID" value="MDJ1157233.1"/>
    <property type="molecule type" value="Genomic_DNA"/>
</dbReference>
<keyword evidence="4" id="KW-1185">Reference proteome</keyword>
<organism evidence="3 4">
    <name type="scientific">Chelatococcus albus</name>
    <dbReference type="NCBI Taxonomy" id="3047466"/>
    <lineage>
        <taxon>Bacteria</taxon>
        <taxon>Pseudomonadati</taxon>
        <taxon>Pseudomonadota</taxon>
        <taxon>Alphaproteobacteria</taxon>
        <taxon>Hyphomicrobiales</taxon>
        <taxon>Chelatococcaceae</taxon>
        <taxon>Chelatococcus</taxon>
    </lineage>
</organism>
<sequence length="127" mass="13000">MRKLSLGTLATLGLLIASPALAQTTAPATPATPAKPPAGTMAPAAPATAPKPATAPATTAKPAETLLDINSASLAELEALPGIGKVRAEAIIKGRPYKGKDELVQKKIVPESVYKEIKDKIIAKQKS</sequence>
<proteinExistence type="predicted"/>
<dbReference type="Pfam" id="PF12836">
    <property type="entry name" value="HHH_3"/>
    <property type="match status" value="1"/>
</dbReference>
<evidence type="ECO:0000256" key="1">
    <source>
        <dbReference type="SAM" id="MobiDB-lite"/>
    </source>
</evidence>
<feature type="region of interest" description="Disordered" evidence="1">
    <location>
        <begin position="25"/>
        <end position="61"/>
    </location>
</feature>
<feature type="chain" id="PRO_5047217085" evidence="2">
    <location>
        <begin position="23"/>
        <end position="127"/>
    </location>
</feature>
<dbReference type="RefSeq" id="WP_283739199.1">
    <property type="nucleotide sequence ID" value="NZ_JASJEV010000001.1"/>
</dbReference>
<reference evidence="3 4" key="1">
    <citation type="submission" date="2023-05" db="EMBL/GenBank/DDBJ databases">
        <title>Chelatococcus sp. nov., a moderately thermophilic bacterium isolated from hot spring microbial mat.</title>
        <authorList>
            <person name="Hu C.-J."/>
            <person name="Li W.-J."/>
        </authorList>
    </citation>
    <scope>NUCLEOTIDE SEQUENCE [LARGE SCALE GENOMIC DNA]</scope>
    <source>
        <strain evidence="3 4">SYSU G07232</strain>
    </source>
</reference>
<dbReference type="SUPFAM" id="SSF81585">
    <property type="entry name" value="PsbU/PolX domain-like"/>
    <property type="match status" value="1"/>
</dbReference>
<evidence type="ECO:0000313" key="3">
    <source>
        <dbReference type="EMBL" id="MDJ1157233.1"/>
    </source>
</evidence>
<gene>
    <name evidence="3" type="ORF">QNA08_03140</name>
</gene>
<feature type="signal peptide" evidence="2">
    <location>
        <begin position="1"/>
        <end position="22"/>
    </location>
</feature>
<accession>A0ABT7ACY0</accession>
<evidence type="ECO:0000256" key="2">
    <source>
        <dbReference type="SAM" id="SignalP"/>
    </source>
</evidence>
<dbReference type="Proteomes" id="UP001321492">
    <property type="component" value="Unassembled WGS sequence"/>
</dbReference>
<comment type="caution">
    <text evidence="3">The sequence shown here is derived from an EMBL/GenBank/DDBJ whole genome shotgun (WGS) entry which is preliminary data.</text>
</comment>